<protein>
    <submittedName>
        <fullName evidence="2">Uncharacterized protein</fullName>
    </submittedName>
</protein>
<dbReference type="AlphaFoldDB" id="A0A7S3VPS7"/>
<organism evidence="2">
    <name type="scientific">Dunaliella tertiolecta</name>
    <name type="common">Green alga</name>
    <dbReference type="NCBI Taxonomy" id="3047"/>
    <lineage>
        <taxon>Eukaryota</taxon>
        <taxon>Viridiplantae</taxon>
        <taxon>Chlorophyta</taxon>
        <taxon>core chlorophytes</taxon>
        <taxon>Chlorophyceae</taxon>
        <taxon>CS clade</taxon>
        <taxon>Chlamydomonadales</taxon>
        <taxon>Dunaliellaceae</taxon>
        <taxon>Dunaliella</taxon>
    </lineage>
</organism>
<dbReference type="EMBL" id="HBIP01023620">
    <property type="protein sequence ID" value="CAE0499080.1"/>
    <property type="molecule type" value="Transcribed_RNA"/>
</dbReference>
<evidence type="ECO:0000313" key="2">
    <source>
        <dbReference type="EMBL" id="CAE0499080.1"/>
    </source>
</evidence>
<proteinExistence type="predicted"/>
<name>A0A7S3VPS7_DUNTE</name>
<reference evidence="2" key="1">
    <citation type="submission" date="2021-01" db="EMBL/GenBank/DDBJ databases">
        <authorList>
            <person name="Corre E."/>
            <person name="Pelletier E."/>
            <person name="Niang G."/>
            <person name="Scheremetjew M."/>
            <person name="Finn R."/>
            <person name="Kale V."/>
            <person name="Holt S."/>
            <person name="Cochrane G."/>
            <person name="Meng A."/>
            <person name="Brown T."/>
            <person name="Cohen L."/>
        </authorList>
    </citation>
    <scope>NUCLEOTIDE SEQUENCE</scope>
    <source>
        <strain evidence="2">CCMP1320</strain>
    </source>
</reference>
<gene>
    <name evidence="2" type="ORF">DTER00134_LOCUS14153</name>
</gene>
<feature type="region of interest" description="Disordered" evidence="1">
    <location>
        <begin position="60"/>
        <end position="79"/>
    </location>
</feature>
<accession>A0A7S3VPS7</accession>
<sequence length="151" mass="15574">MMSTATNLMATASNFALGIPACVLLCLAHNRRRTLPSPSAAAAVAGEQQVDTRAVVDTRPTATQSTVVPEGEAKGSAGQGHSLVSTPFGGLAFTTSHPSQSLRPSAQPAPSDLTLLLASMCCNPSLVAWVQRAELWLLTSKCLGGQPTPYG</sequence>
<evidence type="ECO:0000256" key="1">
    <source>
        <dbReference type="SAM" id="MobiDB-lite"/>
    </source>
</evidence>